<evidence type="ECO:0000313" key="3">
    <source>
        <dbReference type="Proteomes" id="UP000190105"/>
    </source>
</evidence>
<feature type="transmembrane region" description="Helical" evidence="1">
    <location>
        <begin position="52"/>
        <end position="78"/>
    </location>
</feature>
<dbReference type="RefSeq" id="WP_078697848.1">
    <property type="nucleotide sequence ID" value="NZ_FUYH01000045.1"/>
</dbReference>
<dbReference type="STRING" id="1147123.SAMN05443428_1454"/>
<feature type="transmembrane region" description="Helical" evidence="1">
    <location>
        <begin position="20"/>
        <end position="40"/>
    </location>
</feature>
<dbReference type="OrthoDB" id="9813540at2"/>
<keyword evidence="3" id="KW-1185">Reference proteome</keyword>
<protein>
    <submittedName>
        <fullName evidence="2">Uncharacterized membrane protein</fullName>
    </submittedName>
</protein>
<reference evidence="3" key="1">
    <citation type="submission" date="2017-02" db="EMBL/GenBank/DDBJ databases">
        <authorList>
            <person name="Varghese N."/>
            <person name="Submissions S."/>
        </authorList>
    </citation>
    <scope>NUCLEOTIDE SEQUENCE [LARGE SCALE GENOMIC DNA]</scope>
    <source>
        <strain evidence="3">USBA 833</strain>
    </source>
</reference>
<feature type="transmembrane region" description="Helical" evidence="1">
    <location>
        <begin position="117"/>
        <end position="137"/>
    </location>
</feature>
<feature type="transmembrane region" description="Helical" evidence="1">
    <location>
        <begin position="84"/>
        <end position="110"/>
    </location>
</feature>
<keyword evidence="1" id="KW-1133">Transmembrane helix</keyword>
<proteinExistence type="predicted"/>
<dbReference type="InterPro" id="IPR024529">
    <property type="entry name" value="ECF_trnsprt_substrate-spec"/>
</dbReference>
<evidence type="ECO:0000256" key="1">
    <source>
        <dbReference type="SAM" id="Phobius"/>
    </source>
</evidence>
<sequence length="191" mass="20573">MENLNLNQNKTFTVRKMTRLAMLCAIAIFMSLTPFGYIRLTPSLKVTFMHIPVIIAAMTDGMTGGIIVGLIFGLTSLINNLTTIFAPVFINPMISVFPRIMIGVFSAMVYSKTKNAPLTAVVGTATNTTLVLSMIYLFAAKTFANISKIAEGSLLKILIGVALTNGTLEIIAAVIIVTAISKALEKIKRQA</sequence>
<dbReference type="EMBL" id="FUYH01000045">
    <property type="protein sequence ID" value="SKB00577.1"/>
    <property type="molecule type" value="Genomic_DNA"/>
</dbReference>
<feature type="transmembrane region" description="Helical" evidence="1">
    <location>
        <begin position="157"/>
        <end position="180"/>
    </location>
</feature>
<dbReference type="Gene3D" id="1.10.1760.20">
    <property type="match status" value="1"/>
</dbReference>
<dbReference type="Pfam" id="PF12822">
    <property type="entry name" value="ECF_trnsprt"/>
    <property type="match status" value="1"/>
</dbReference>
<keyword evidence="1" id="KW-0812">Transmembrane</keyword>
<dbReference type="AlphaFoldDB" id="A0A1T4YFG8"/>
<dbReference type="Proteomes" id="UP000190105">
    <property type="component" value="Unassembled WGS sequence"/>
</dbReference>
<gene>
    <name evidence="2" type="ORF">SAMN05443428_1454</name>
</gene>
<evidence type="ECO:0000313" key="2">
    <source>
        <dbReference type="EMBL" id="SKB00577.1"/>
    </source>
</evidence>
<organism evidence="2 3">
    <name type="scientific">Caloramator quimbayensis</name>
    <dbReference type="NCBI Taxonomy" id="1147123"/>
    <lineage>
        <taxon>Bacteria</taxon>
        <taxon>Bacillati</taxon>
        <taxon>Bacillota</taxon>
        <taxon>Clostridia</taxon>
        <taxon>Eubacteriales</taxon>
        <taxon>Clostridiaceae</taxon>
        <taxon>Caloramator</taxon>
    </lineage>
</organism>
<dbReference type="GO" id="GO:0022857">
    <property type="term" value="F:transmembrane transporter activity"/>
    <property type="evidence" value="ECO:0007669"/>
    <property type="project" value="InterPro"/>
</dbReference>
<keyword evidence="1" id="KW-0472">Membrane</keyword>
<accession>A0A1T4YFG8</accession>
<name>A0A1T4YFG8_9CLOT</name>